<dbReference type="PANTHER" id="PTHR34776">
    <property type="entry name" value="F17F16.3 PROTEIN"/>
    <property type="match status" value="1"/>
</dbReference>
<evidence type="ECO:0000313" key="2">
    <source>
        <dbReference type="EMBL" id="KAK5115774.1"/>
    </source>
</evidence>
<sequence length="488" mass="53319">MAGPRRSARTSGQATSSSPPSAKSNAGTKRKADDSSPAITETKKKRGRPSNASKQQKTLEETMPDVDGDQHGTNGNENGHDEDVEMKQAESVADEQGNGDFERPAGCWFWLDNATYNHAGADQATKHGNGENLKEPGESYEGKNKEGESKDDPEKSLKDSRGGGGVNALDQVKADENDHGSTHKEDEASKDDLDTNGTANGEAVEEDKQREQAQPSNVMEKGLIYFFTRGRVGIEDPSNVQDLQRSFMVLRPLPPGGKLTDGAVQDVGNNRLIALPKKVWPKSGKDRFMVFVEKAGVTMDTLKEEFFTGSTYSTKTVGTRHTPEVTSIGEGVYAMTFTGDGRTTNHLSYMLTIPQELGELQKDVGIAEKGSFVMSSKNPNASQPSYAALPEKPDFPKEIQEEFGSLGWLPTKPEHLNYANAQFLLIGEDFNVEGTAKDEKDDNKETPAEELEKLEHEDEIRVQHLNGDATVFADLGVSAKEYSLKTTW</sequence>
<name>A0AAN7TNP7_9PEZI</name>
<dbReference type="PANTHER" id="PTHR34776:SF1">
    <property type="entry name" value="F17F16.3 PROTEIN"/>
    <property type="match status" value="1"/>
</dbReference>
<dbReference type="Proteomes" id="UP001310890">
    <property type="component" value="Unassembled WGS sequence"/>
</dbReference>
<dbReference type="AlphaFoldDB" id="A0AAN7TNP7"/>
<protein>
    <submittedName>
        <fullName evidence="2">Uncharacterized protein</fullName>
    </submittedName>
</protein>
<evidence type="ECO:0000313" key="3">
    <source>
        <dbReference type="Proteomes" id="UP001310890"/>
    </source>
</evidence>
<feature type="compositionally biased region" description="Basic and acidic residues" evidence="1">
    <location>
        <begin position="124"/>
        <end position="161"/>
    </location>
</feature>
<gene>
    <name evidence="2" type="ORF">LTR62_000863</name>
</gene>
<reference evidence="2" key="1">
    <citation type="submission" date="2023-08" db="EMBL/GenBank/DDBJ databases">
        <title>Black Yeasts Isolated from many extreme environments.</title>
        <authorList>
            <person name="Coleine C."/>
            <person name="Stajich J.E."/>
            <person name="Selbmann L."/>
        </authorList>
    </citation>
    <scope>NUCLEOTIDE SEQUENCE</scope>
    <source>
        <strain evidence="2">CCFEE 5401</strain>
    </source>
</reference>
<feature type="compositionally biased region" description="Basic and acidic residues" evidence="1">
    <location>
        <begin position="78"/>
        <end position="88"/>
    </location>
</feature>
<feature type="compositionally biased region" description="Basic and acidic residues" evidence="1">
    <location>
        <begin position="172"/>
        <end position="193"/>
    </location>
</feature>
<evidence type="ECO:0000256" key="1">
    <source>
        <dbReference type="SAM" id="MobiDB-lite"/>
    </source>
</evidence>
<accession>A0AAN7TNP7</accession>
<feature type="compositionally biased region" description="Polar residues" evidence="1">
    <location>
        <begin position="9"/>
        <end position="27"/>
    </location>
</feature>
<feature type="region of interest" description="Disordered" evidence="1">
    <location>
        <begin position="1"/>
        <end position="105"/>
    </location>
</feature>
<proteinExistence type="predicted"/>
<dbReference type="EMBL" id="JAVRRL010000011">
    <property type="protein sequence ID" value="KAK5115774.1"/>
    <property type="molecule type" value="Genomic_DNA"/>
</dbReference>
<feature type="region of interest" description="Disordered" evidence="1">
    <location>
        <begin position="120"/>
        <end position="216"/>
    </location>
</feature>
<comment type="caution">
    <text evidence="2">The sequence shown here is derived from an EMBL/GenBank/DDBJ whole genome shotgun (WGS) entry which is preliminary data.</text>
</comment>
<organism evidence="2 3">
    <name type="scientific">Meristemomyces frigidus</name>
    <dbReference type="NCBI Taxonomy" id="1508187"/>
    <lineage>
        <taxon>Eukaryota</taxon>
        <taxon>Fungi</taxon>
        <taxon>Dikarya</taxon>
        <taxon>Ascomycota</taxon>
        <taxon>Pezizomycotina</taxon>
        <taxon>Dothideomycetes</taxon>
        <taxon>Dothideomycetidae</taxon>
        <taxon>Mycosphaerellales</taxon>
        <taxon>Teratosphaeriaceae</taxon>
        <taxon>Meristemomyces</taxon>
    </lineage>
</organism>